<dbReference type="EMBL" id="JBHRTI010000004">
    <property type="protein sequence ID" value="MFC3147851.1"/>
    <property type="molecule type" value="Genomic_DNA"/>
</dbReference>
<evidence type="ECO:0000313" key="4">
    <source>
        <dbReference type="EMBL" id="MFC3147851.1"/>
    </source>
</evidence>
<dbReference type="EC" id="3.4.16.4" evidence="4"/>
<keyword evidence="2 4" id="KW-0378">Hydrolase</keyword>
<sequence>MIAGTTTPLPRRFASPHFSKTAGARLLAAVAAWSFYIEGTAQTTPAEPRPQPPAQAQPTAALPAPTNTSNPAQIPAISQPAPVAMVMAPQPPVGEWIAAARLGPAQASFFVQEVGTGLPWVDINARDAQNPASLMKLLTTYAALESLGPAATFRTTVWATGQRSGGGEGGRLVGNLHIRGGGDPALTIEDFWSLLRQVRLQGIREIRGDIVLDRSLYNLPDADPNAFDGEGLRAYNVGPDALLIGFKSVRFAFALDETQKQWVVTADPKPPRMRIDANVAATPGPCGEWRSQLTMNFEPDLNPPRASFGGKIPSACANADLYRALFLPDRYLATVVRQIWEDSGGILTGGVKAGEVPADARFLAERASRPVAELIRDINKRSNNVMARMLMLNLAAYAPKPPGAAADTPTGAPAPKPQQAVGLADARMALTSALAARGLSFPELVVDNGSGLSRQERISAANLGRVLLAAWSSPSMPEYMSSLPLVGVDGTMRRRLQGSAVTGFAHIKTGTLRDSRGIAGYVVGSSGRRYAVVSIINGEGAATAQSVHDQFLAWVRDRG</sequence>
<keyword evidence="4" id="KW-0645">Protease</keyword>
<dbReference type="Proteomes" id="UP001595556">
    <property type="component" value="Unassembled WGS sequence"/>
</dbReference>
<dbReference type="Gene3D" id="3.40.710.10">
    <property type="entry name" value="DD-peptidase/beta-lactamase superfamily"/>
    <property type="match status" value="2"/>
</dbReference>
<evidence type="ECO:0000256" key="1">
    <source>
        <dbReference type="ARBA" id="ARBA00006096"/>
    </source>
</evidence>
<dbReference type="SUPFAM" id="SSF56601">
    <property type="entry name" value="beta-lactamase/transpeptidase-like"/>
    <property type="match status" value="1"/>
</dbReference>
<dbReference type="InterPro" id="IPR012338">
    <property type="entry name" value="Beta-lactam/transpept-like"/>
</dbReference>
<evidence type="ECO:0000313" key="5">
    <source>
        <dbReference type="Proteomes" id="UP001595556"/>
    </source>
</evidence>
<dbReference type="GO" id="GO:0009002">
    <property type="term" value="F:serine-type D-Ala-D-Ala carboxypeptidase activity"/>
    <property type="evidence" value="ECO:0007669"/>
    <property type="project" value="UniProtKB-EC"/>
</dbReference>
<dbReference type="PANTHER" id="PTHR30023">
    <property type="entry name" value="D-ALANYL-D-ALANINE CARBOXYPEPTIDASE"/>
    <property type="match status" value="1"/>
</dbReference>
<feature type="compositionally biased region" description="Low complexity" evidence="3">
    <location>
        <begin position="56"/>
        <end position="75"/>
    </location>
</feature>
<dbReference type="PRINTS" id="PR00922">
    <property type="entry name" value="DADACBPTASE3"/>
</dbReference>
<dbReference type="Pfam" id="PF02113">
    <property type="entry name" value="Peptidase_S13"/>
    <property type="match status" value="1"/>
</dbReference>
<gene>
    <name evidence="4" type="ORF">ACFOEN_09375</name>
</gene>
<protein>
    <submittedName>
        <fullName evidence="4">D-alanyl-D-alanine carboxypeptidase</fullName>
        <ecNumber evidence="4">3.4.16.4</ecNumber>
    </submittedName>
</protein>
<name>A0ABV7H8D9_9BURK</name>
<keyword evidence="5" id="KW-1185">Reference proteome</keyword>
<organism evidence="4 5">
    <name type="scientific">Piscinibacterium candidicorallinum</name>
    <dbReference type="NCBI Taxonomy" id="1793872"/>
    <lineage>
        <taxon>Bacteria</taxon>
        <taxon>Pseudomonadati</taxon>
        <taxon>Pseudomonadota</taxon>
        <taxon>Betaproteobacteria</taxon>
        <taxon>Burkholderiales</taxon>
        <taxon>Piscinibacterium</taxon>
    </lineage>
</organism>
<dbReference type="RefSeq" id="WP_377303279.1">
    <property type="nucleotide sequence ID" value="NZ_CP180191.1"/>
</dbReference>
<reference evidence="5" key="1">
    <citation type="journal article" date="2019" name="Int. J. Syst. Evol. Microbiol.">
        <title>The Global Catalogue of Microorganisms (GCM) 10K type strain sequencing project: providing services to taxonomists for standard genome sequencing and annotation.</title>
        <authorList>
            <consortium name="The Broad Institute Genomics Platform"/>
            <consortium name="The Broad Institute Genome Sequencing Center for Infectious Disease"/>
            <person name="Wu L."/>
            <person name="Ma J."/>
        </authorList>
    </citation>
    <scope>NUCLEOTIDE SEQUENCE [LARGE SCALE GENOMIC DNA]</scope>
    <source>
        <strain evidence="5">KCTC 52168</strain>
    </source>
</reference>
<accession>A0ABV7H8D9</accession>
<dbReference type="PANTHER" id="PTHR30023:SF0">
    <property type="entry name" value="PENICILLIN-SENSITIVE CARBOXYPEPTIDASE A"/>
    <property type="match status" value="1"/>
</dbReference>
<feature type="region of interest" description="Disordered" evidence="3">
    <location>
        <begin position="43"/>
        <end position="75"/>
    </location>
</feature>
<evidence type="ECO:0000256" key="3">
    <source>
        <dbReference type="SAM" id="MobiDB-lite"/>
    </source>
</evidence>
<comment type="similarity">
    <text evidence="1">Belongs to the peptidase S13 family.</text>
</comment>
<comment type="caution">
    <text evidence="4">The sequence shown here is derived from an EMBL/GenBank/DDBJ whole genome shotgun (WGS) entry which is preliminary data.</text>
</comment>
<keyword evidence="4" id="KW-0121">Carboxypeptidase</keyword>
<dbReference type="InterPro" id="IPR000667">
    <property type="entry name" value="Peptidase_S13"/>
</dbReference>
<evidence type="ECO:0000256" key="2">
    <source>
        <dbReference type="ARBA" id="ARBA00022801"/>
    </source>
</evidence>
<proteinExistence type="inferred from homology"/>
<dbReference type="Gene3D" id="3.50.80.20">
    <property type="entry name" value="D-Ala-D-Ala carboxypeptidase C, peptidase S13"/>
    <property type="match status" value="1"/>
</dbReference>